<dbReference type="OrthoDB" id="249703at2759"/>
<dbReference type="InterPro" id="IPR036249">
    <property type="entry name" value="Thioredoxin-like_sf"/>
</dbReference>
<dbReference type="PROSITE" id="PS50405">
    <property type="entry name" value="GST_CTER"/>
    <property type="match status" value="1"/>
</dbReference>
<evidence type="ECO:0000259" key="1">
    <source>
        <dbReference type="PROSITE" id="PS50405"/>
    </source>
</evidence>
<dbReference type="SUPFAM" id="SSF52833">
    <property type="entry name" value="Thioredoxin-like"/>
    <property type="match status" value="1"/>
</dbReference>
<dbReference type="RefSeq" id="XP_012192939.1">
    <property type="nucleotide sequence ID" value="XM_012337549.1"/>
</dbReference>
<dbReference type="GO" id="GO:0016740">
    <property type="term" value="F:transferase activity"/>
    <property type="evidence" value="ECO:0007669"/>
    <property type="project" value="UniProtKB-KW"/>
</dbReference>
<dbReference type="Proteomes" id="UP000014071">
    <property type="component" value="Unassembled WGS sequence"/>
</dbReference>
<protein>
    <submittedName>
        <fullName evidence="2">Glutathione S-transferase</fullName>
    </submittedName>
</protein>
<dbReference type="GeneID" id="24112218"/>
<gene>
    <name evidence="2" type="ORF">PHSY_006953</name>
</gene>
<keyword evidence="2" id="KW-0808">Transferase</keyword>
<dbReference type="Pfam" id="PF13417">
    <property type="entry name" value="GST_N_3"/>
    <property type="match status" value="1"/>
</dbReference>
<dbReference type="SUPFAM" id="SSF47616">
    <property type="entry name" value="GST C-terminal domain-like"/>
    <property type="match status" value="1"/>
</dbReference>
<dbReference type="InterPro" id="IPR010987">
    <property type="entry name" value="Glutathione-S-Trfase_C-like"/>
</dbReference>
<dbReference type="STRING" id="1305764.R9PDQ6"/>
<reference evidence="3" key="1">
    <citation type="journal article" date="2013" name="Genome Announc.">
        <title>Draft genome sequence of the basidiomycetous yeast-like fungus Pseudozyma hubeiensis SY62, which produces an abundant amount of the biosurfactant mannosylerythritol lipids.</title>
        <authorList>
            <person name="Konishi M."/>
            <person name="Hatada Y."/>
            <person name="Horiuchi J."/>
        </authorList>
    </citation>
    <scope>NUCLEOTIDE SEQUENCE [LARGE SCALE GENOMIC DNA]</scope>
    <source>
        <strain evidence="3">SY62</strain>
    </source>
</reference>
<proteinExistence type="predicted"/>
<sequence>MPTRRKSRTEVFLKSTASNNLAMTTPDRTGKPEDLGLIELFGEPSSPFVRTISLALSELNIHYIPIARSSHSDEIKSRNPYGLTPVLIHRPDGLYARPEDVITLSEGSIRRYVDELLFPLSSTHRHLTPPLRSSGGVVDAKTVVSRSRLDGLISKLSQTIIPTLDAGYIKPASALAKQGKDAETINSTLAEPLTRIHTLLEIVEGQAAKNAKWLLEGENLTWADLFLFPVLDDLRSSPAGHLVSGNSPNFAWLSGWLRRMDERVSVEVGKKA</sequence>
<dbReference type="InterPro" id="IPR004045">
    <property type="entry name" value="Glutathione_S-Trfase_N"/>
</dbReference>
<dbReference type="HOGENOM" id="CLU_089382_0_0_1"/>
<dbReference type="Gene3D" id="1.20.1050.10">
    <property type="match status" value="1"/>
</dbReference>
<dbReference type="AlphaFoldDB" id="R9PDQ6"/>
<organism evidence="2 3">
    <name type="scientific">Pseudozyma hubeiensis (strain SY62)</name>
    <name type="common">Yeast</name>
    <dbReference type="NCBI Taxonomy" id="1305764"/>
    <lineage>
        <taxon>Eukaryota</taxon>
        <taxon>Fungi</taxon>
        <taxon>Dikarya</taxon>
        <taxon>Basidiomycota</taxon>
        <taxon>Ustilaginomycotina</taxon>
        <taxon>Ustilaginomycetes</taxon>
        <taxon>Ustilaginales</taxon>
        <taxon>Ustilaginaceae</taxon>
        <taxon>Pseudozyma</taxon>
    </lineage>
</organism>
<name>R9PDQ6_PSEHS</name>
<accession>R9PDQ6</accession>
<dbReference type="EMBL" id="DF238831">
    <property type="protein sequence ID" value="GAC99352.1"/>
    <property type="molecule type" value="Genomic_DNA"/>
</dbReference>
<dbReference type="eggNOG" id="ENOG502S98U">
    <property type="taxonomic scope" value="Eukaryota"/>
</dbReference>
<feature type="domain" description="GST C-terminal" evidence="1">
    <location>
        <begin position="142"/>
        <end position="272"/>
    </location>
</feature>
<dbReference type="Pfam" id="PF13410">
    <property type="entry name" value="GST_C_2"/>
    <property type="match status" value="1"/>
</dbReference>
<dbReference type="Gene3D" id="3.40.30.10">
    <property type="entry name" value="Glutaredoxin"/>
    <property type="match status" value="1"/>
</dbReference>
<evidence type="ECO:0000313" key="3">
    <source>
        <dbReference type="Proteomes" id="UP000014071"/>
    </source>
</evidence>
<dbReference type="CDD" id="cd00570">
    <property type="entry name" value="GST_N_family"/>
    <property type="match status" value="1"/>
</dbReference>
<keyword evidence="3" id="KW-1185">Reference proteome</keyword>
<evidence type="ECO:0000313" key="2">
    <source>
        <dbReference type="EMBL" id="GAC99352.1"/>
    </source>
</evidence>
<dbReference type="InterPro" id="IPR036282">
    <property type="entry name" value="Glutathione-S-Trfase_C_sf"/>
</dbReference>